<evidence type="ECO:0000313" key="2">
    <source>
        <dbReference type="EMBL" id="BDS13509.1"/>
    </source>
</evidence>
<feature type="signal peptide" evidence="1">
    <location>
        <begin position="1"/>
        <end position="19"/>
    </location>
</feature>
<dbReference type="PROSITE" id="PS51257">
    <property type="entry name" value="PROKAR_LIPOPROTEIN"/>
    <property type="match status" value="1"/>
</dbReference>
<feature type="chain" id="PRO_5037357115" evidence="1">
    <location>
        <begin position="20"/>
        <end position="270"/>
    </location>
</feature>
<dbReference type="Proteomes" id="UP001060919">
    <property type="component" value="Chromosome"/>
</dbReference>
<organism evidence="2 3">
    <name type="scientific">Aureispira anguillae</name>
    <dbReference type="NCBI Taxonomy" id="2864201"/>
    <lineage>
        <taxon>Bacteria</taxon>
        <taxon>Pseudomonadati</taxon>
        <taxon>Bacteroidota</taxon>
        <taxon>Saprospiria</taxon>
        <taxon>Saprospirales</taxon>
        <taxon>Saprospiraceae</taxon>
        <taxon>Aureispira</taxon>
    </lineage>
</organism>
<dbReference type="KEGG" id="aup:AsAng_0042470"/>
<name>A0A916DTS3_9BACT</name>
<gene>
    <name evidence="2" type="ORF">AsAng_0042470</name>
</gene>
<reference evidence="2" key="1">
    <citation type="submission" date="2022-09" db="EMBL/GenBank/DDBJ databases">
        <title>Aureispira anguillicida sp. nov., isolated from Leptocephalus of Japanese eel Anguilla japonica.</title>
        <authorList>
            <person name="Yuasa K."/>
            <person name="Mekata T."/>
            <person name="Ikunari K."/>
        </authorList>
    </citation>
    <scope>NUCLEOTIDE SEQUENCE</scope>
    <source>
        <strain evidence="2">EL160426</strain>
    </source>
</reference>
<evidence type="ECO:0000256" key="1">
    <source>
        <dbReference type="SAM" id="SignalP"/>
    </source>
</evidence>
<keyword evidence="1" id="KW-0732">Signal</keyword>
<dbReference type="RefSeq" id="WP_264788777.1">
    <property type="nucleotide sequence ID" value="NZ_AP026867.1"/>
</dbReference>
<dbReference type="Gene3D" id="3.90.930.1">
    <property type="match status" value="1"/>
</dbReference>
<evidence type="ECO:0000313" key="3">
    <source>
        <dbReference type="Proteomes" id="UP001060919"/>
    </source>
</evidence>
<protein>
    <submittedName>
        <fullName evidence="2">Uncharacterized protein</fullName>
    </submittedName>
</protein>
<sequence length="270" mass="31423">MKYFVFFIALIWVASSCQIPNPFDTTVDIVYPDTTVTINSLLPQVCEVKVNDTDSTYLVTTYWTDKLTGRIIYKMEDAPYRNSRMHGIRYKYDADGDTLLIAHFENGVRVDSTIYYWPNGKPKHKFFYSSSKDGNINFEVQFHQNGQRKTDLIAYEDGVLNGAVDYFDDTEANKITETYYYREGKVIGIKIYNESYAELDRRKDYLLAEYRKDSVRLATELLAQAGIDETTNVPVYYIGSEKDGLYDVGEPDDWDIMKIDPAFMLKYYNR</sequence>
<keyword evidence="3" id="KW-1185">Reference proteome</keyword>
<accession>A0A916DTS3</accession>
<dbReference type="AlphaFoldDB" id="A0A916DTS3"/>
<proteinExistence type="predicted"/>
<dbReference type="SUPFAM" id="SSF82185">
    <property type="entry name" value="Histone H3 K4-specific methyltransferase SET7/9 N-terminal domain"/>
    <property type="match status" value="1"/>
</dbReference>
<dbReference type="EMBL" id="AP026867">
    <property type="protein sequence ID" value="BDS13509.1"/>
    <property type="molecule type" value="Genomic_DNA"/>
</dbReference>